<reference evidence="1" key="2">
    <citation type="submission" date="2021-12" db="EMBL/GenBank/DDBJ databases">
        <title>Resequencing data analysis of finger millet.</title>
        <authorList>
            <person name="Hatakeyama M."/>
            <person name="Aluri S."/>
            <person name="Balachadran M.T."/>
            <person name="Sivarajan S.R."/>
            <person name="Poveda L."/>
            <person name="Shimizu-Inatsugi R."/>
            <person name="Schlapbach R."/>
            <person name="Sreeman S.M."/>
            <person name="Shimizu K.K."/>
        </authorList>
    </citation>
    <scope>NUCLEOTIDE SEQUENCE</scope>
</reference>
<gene>
    <name evidence="1" type="primary">ga29588</name>
    <name evidence="1" type="ORF">PR202_ga29588</name>
</gene>
<keyword evidence="2" id="KW-1185">Reference proteome</keyword>
<comment type="caution">
    <text evidence="1">The sequence shown here is derived from an EMBL/GenBank/DDBJ whole genome shotgun (WGS) entry which is preliminary data.</text>
</comment>
<evidence type="ECO:0000313" key="2">
    <source>
        <dbReference type="Proteomes" id="UP001054889"/>
    </source>
</evidence>
<evidence type="ECO:0000313" key="1">
    <source>
        <dbReference type="EMBL" id="GJN11400.1"/>
    </source>
</evidence>
<dbReference type="EMBL" id="BQKI01000018">
    <property type="protein sequence ID" value="GJN11400.1"/>
    <property type="molecule type" value="Genomic_DNA"/>
</dbReference>
<sequence>MEALTRTDDLLADILIRLPSLADLGRAAASYAAFRRVITSHHFHRRLRALHPPSLLGLHALCTGFHPVEPPHPSAAAARDLAASADFSFSFLPALGSGWMVRDVRGGRFLVDCDAGNGVAFTTVAVCDPLYRRYMLLPPIPQDMAAAVEQPHLANAERRCEVFLVPCNEEEAAAAVAAGSPDPFKVMWFAQCPTKLVAPMFSSASGQWQAVASPGWRELNPEMPAMTDMRSLFWRNYAYGRFYWLLSNFPKDCKLLVLNTSTIEFMPIKSPFGCWEKEFTIVEFEESRLGMFVRTDNGRFTLPLLCGNEQSNGELTYKWNQQKDLYVSLI</sequence>
<dbReference type="AlphaFoldDB" id="A0AAV5DMJ9"/>
<dbReference type="Proteomes" id="UP001054889">
    <property type="component" value="Unassembled WGS sequence"/>
</dbReference>
<reference evidence="1" key="1">
    <citation type="journal article" date="2018" name="DNA Res.">
        <title>Multiple hybrid de novo genome assembly of finger millet, an orphan allotetraploid crop.</title>
        <authorList>
            <person name="Hatakeyama M."/>
            <person name="Aluri S."/>
            <person name="Balachadran M.T."/>
            <person name="Sivarajan S.R."/>
            <person name="Patrignani A."/>
            <person name="Gruter S."/>
            <person name="Poveda L."/>
            <person name="Shimizu-Inatsugi R."/>
            <person name="Baeten J."/>
            <person name="Francoijs K.J."/>
            <person name="Nataraja K.N."/>
            <person name="Reddy Y.A.N."/>
            <person name="Phadnis S."/>
            <person name="Ravikumar R.L."/>
            <person name="Schlapbach R."/>
            <person name="Sreeman S.M."/>
            <person name="Shimizu K.K."/>
        </authorList>
    </citation>
    <scope>NUCLEOTIDE SEQUENCE</scope>
</reference>
<name>A0AAV5DMJ9_ELECO</name>
<organism evidence="1 2">
    <name type="scientific">Eleusine coracana subsp. coracana</name>
    <dbReference type="NCBI Taxonomy" id="191504"/>
    <lineage>
        <taxon>Eukaryota</taxon>
        <taxon>Viridiplantae</taxon>
        <taxon>Streptophyta</taxon>
        <taxon>Embryophyta</taxon>
        <taxon>Tracheophyta</taxon>
        <taxon>Spermatophyta</taxon>
        <taxon>Magnoliopsida</taxon>
        <taxon>Liliopsida</taxon>
        <taxon>Poales</taxon>
        <taxon>Poaceae</taxon>
        <taxon>PACMAD clade</taxon>
        <taxon>Chloridoideae</taxon>
        <taxon>Cynodonteae</taxon>
        <taxon>Eleusininae</taxon>
        <taxon>Eleusine</taxon>
    </lineage>
</organism>
<protein>
    <submittedName>
        <fullName evidence="1">Uncharacterized protein</fullName>
    </submittedName>
</protein>
<proteinExistence type="predicted"/>
<dbReference type="PANTHER" id="PTHR31264">
    <property type="entry name" value="OS07G0554500 PROTEIN-RELATED"/>
    <property type="match status" value="1"/>
</dbReference>
<accession>A0AAV5DMJ9</accession>
<dbReference type="PANTHER" id="PTHR31264:SF29">
    <property type="entry name" value="OS07G0554500 PROTEIN"/>
    <property type="match status" value="1"/>
</dbReference>